<dbReference type="PANTHER" id="PTHR38471:SF2">
    <property type="entry name" value="FOUR HELIX BUNDLE PROTEIN"/>
    <property type="match status" value="1"/>
</dbReference>
<keyword evidence="2" id="KW-1185">Reference proteome</keyword>
<dbReference type="OrthoDB" id="9811959at2"/>
<comment type="caution">
    <text evidence="1">The sequence shown here is derived from an EMBL/GenBank/DDBJ whole genome shotgun (WGS) entry which is preliminary data.</text>
</comment>
<dbReference type="SUPFAM" id="SSF158446">
    <property type="entry name" value="IVS-encoded protein-like"/>
    <property type="match status" value="1"/>
</dbReference>
<protein>
    <submittedName>
        <fullName evidence="1">Four helix bundle protein</fullName>
    </submittedName>
</protein>
<dbReference type="CDD" id="cd16377">
    <property type="entry name" value="23S_rRNA_IVP_like"/>
    <property type="match status" value="1"/>
</dbReference>
<sequence>MKTYRDLIAWQMSMVLVTMVYDVSRNFPKDEVYGLTNQMRRATVSIPSNIAEGFERNSKAELIRFSQIAMGSIFELQTQVEIGRNLMFIDDEVFQRLYEQTREVERILSAFIKSQKD</sequence>
<dbReference type="PANTHER" id="PTHR38471">
    <property type="entry name" value="FOUR HELIX BUNDLE PROTEIN"/>
    <property type="match status" value="1"/>
</dbReference>
<dbReference type="EMBL" id="QKZK01000009">
    <property type="protein sequence ID" value="PZX17406.1"/>
    <property type="molecule type" value="Genomic_DNA"/>
</dbReference>
<dbReference type="AlphaFoldDB" id="A0A2W7NVS7"/>
<organism evidence="1 2">
    <name type="scientific">Breznakibacter xylanolyticus</name>
    <dbReference type="NCBI Taxonomy" id="990"/>
    <lineage>
        <taxon>Bacteria</taxon>
        <taxon>Pseudomonadati</taxon>
        <taxon>Bacteroidota</taxon>
        <taxon>Bacteroidia</taxon>
        <taxon>Marinilabiliales</taxon>
        <taxon>Marinilabiliaceae</taxon>
        <taxon>Breznakibacter</taxon>
    </lineage>
</organism>
<evidence type="ECO:0000313" key="2">
    <source>
        <dbReference type="Proteomes" id="UP000249239"/>
    </source>
</evidence>
<dbReference type="InterPro" id="IPR012657">
    <property type="entry name" value="23S_rRNA-intervening_sequence"/>
</dbReference>
<name>A0A2W7NVS7_9BACT</name>
<proteinExistence type="predicted"/>
<dbReference type="NCBIfam" id="TIGR02436">
    <property type="entry name" value="four helix bundle protein"/>
    <property type="match status" value="1"/>
</dbReference>
<accession>A0A2W7NVS7</accession>
<evidence type="ECO:0000313" key="1">
    <source>
        <dbReference type="EMBL" id="PZX17406.1"/>
    </source>
</evidence>
<gene>
    <name evidence="1" type="ORF">LX69_01455</name>
</gene>
<dbReference type="Gene3D" id="1.20.1440.60">
    <property type="entry name" value="23S rRNA-intervening sequence"/>
    <property type="match status" value="1"/>
</dbReference>
<dbReference type="RefSeq" id="WP_111445133.1">
    <property type="nucleotide sequence ID" value="NZ_QKZK01000009.1"/>
</dbReference>
<dbReference type="Pfam" id="PF05635">
    <property type="entry name" value="23S_rRNA_IVP"/>
    <property type="match status" value="1"/>
</dbReference>
<dbReference type="InterPro" id="IPR036583">
    <property type="entry name" value="23S_rRNA_IVS_sf"/>
</dbReference>
<dbReference type="Proteomes" id="UP000249239">
    <property type="component" value="Unassembled WGS sequence"/>
</dbReference>
<reference evidence="1 2" key="1">
    <citation type="submission" date="2018-06" db="EMBL/GenBank/DDBJ databases">
        <title>Genomic Encyclopedia of Archaeal and Bacterial Type Strains, Phase II (KMG-II): from individual species to whole genera.</title>
        <authorList>
            <person name="Goeker M."/>
        </authorList>
    </citation>
    <scope>NUCLEOTIDE SEQUENCE [LARGE SCALE GENOMIC DNA]</scope>
    <source>
        <strain evidence="1 2">DSM 6779</strain>
    </source>
</reference>